<protein>
    <recommendedName>
        <fullName evidence="4">ACGX-repeat peptide</fullName>
    </recommendedName>
</protein>
<dbReference type="Proteomes" id="UP000596092">
    <property type="component" value="Chromosome"/>
</dbReference>
<dbReference type="KEGG" id="dog:HP555_07295"/>
<dbReference type="EMBL" id="CP054140">
    <property type="protein sequence ID" value="QQG65683.1"/>
    <property type="molecule type" value="Genomic_DNA"/>
</dbReference>
<gene>
    <name evidence="2" type="ORF">HP555_07295</name>
</gene>
<dbReference type="RefSeq" id="WP_199261044.1">
    <property type="nucleotide sequence ID" value="NZ_CP054140.1"/>
</dbReference>
<sequence>MNKLAQLNVWNNKGGFSSPKSAQGYLNSKTACMAIGASCGSSCGAGDDKPKASTTASCGAGDDK</sequence>
<evidence type="ECO:0008006" key="4">
    <source>
        <dbReference type="Google" id="ProtNLM"/>
    </source>
</evidence>
<feature type="region of interest" description="Disordered" evidence="1">
    <location>
        <begin position="42"/>
        <end position="64"/>
    </location>
</feature>
<keyword evidence="3" id="KW-1185">Reference proteome</keyword>
<accession>A0A7T5VD48</accession>
<evidence type="ECO:0000313" key="3">
    <source>
        <dbReference type="Proteomes" id="UP000596092"/>
    </source>
</evidence>
<organism evidence="2 3">
    <name type="scientific">Desulfobulbus oligotrophicus</name>
    <dbReference type="NCBI Taxonomy" id="1909699"/>
    <lineage>
        <taxon>Bacteria</taxon>
        <taxon>Pseudomonadati</taxon>
        <taxon>Thermodesulfobacteriota</taxon>
        <taxon>Desulfobulbia</taxon>
        <taxon>Desulfobulbales</taxon>
        <taxon>Desulfobulbaceae</taxon>
        <taxon>Desulfobulbus</taxon>
    </lineage>
</organism>
<dbReference type="AlphaFoldDB" id="A0A7T5VD48"/>
<reference evidence="2 3" key="1">
    <citation type="submission" date="2020-05" db="EMBL/GenBank/DDBJ databases">
        <title>Complete genome of Desulfobulbus oligotrophicus.</title>
        <authorList>
            <person name="Podar M."/>
        </authorList>
    </citation>
    <scope>NUCLEOTIDE SEQUENCE [LARGE SCALE GENOMIC DNA]</scope>
    <source>
        <strain evidence="2 3">Prop6</strain>
    </source>
</reference>
<evidence type="ECO:0000313" key="2">
    <source>
        <dbReference type="EMBL" id="QQG65683.1"/>
    </source>
</evidence>
<evidence type="ECO:0000256" key="1">
    <source>
        <dbReference type="SAM" id="MobiDB-lite"/>
    </source>
</evidence>
<proteinExistence type="predicted"/>
<name>A0A7T5VD48_9BACT</name>